<keyword evidence="2" id="KW-0240">DNA-directed RNA polymerase</keyword>
<evidence type="ECO:0000313" key="2">
    <source>
        <dbReference type="EMBL" id="KAI2643762.1"/>
    </source>
</evidence>
<dbReference type="Proteomes" id="UP000830375">
    <property type="component" value="Unassembled WGS sequence"/>
</dbReference>
<gene>
    <name evidence="2" type="ORF">H4Q32_030220</name>
</gene>
<dbReference type="GO" id="GO:0000428">
    <property type="term" value="C:DNA-directed RNA polymerase complex"/>
    <property type="evidence" value="ECO:0007669"/>
    <property type="project" value="UniProtKB-KW"/>
</dbReference>
<proteinExistence type="predicted"/>
<keyword evidence="3" id="KW-1185">Reference proteome</keyword>
<keyword evidence="2" id="KW-0804">Transcription</keyword>
<sequence length="947" mass="107854">MSYLKRWRKIRSEAAAIALECSSEDDSHENLDDPNQCEVNGGENLAAEENSTSRESDELGDTDSDFGYKEYVSTDSEEVVESAKEEEITFQEKLASWATRSKCGRSQINELLDILKDEGLEVPKDSRTLLKSPRQIQIEDKCGGQYAYFGIECSVTKILDRNIKYLESSNSVDLLVNIDGIPLFKSSNTQLWPIICRFSDFEPFIVAIFCGEHKPNSVDDYLEDFLAEYRELQKKHITVNGQEIHVCIKAFVCDAPARAFLKCIKGHTGYDCCERCTIKGEYKNKRVVLLGDYPLRTDRDFSNGLYADHQVGVSPLLNVGIRCVTGFPLDYMHLVCLGVVRRLLCFLRKGPPECRLSQREVGEISTLLVSLSGKLPSEFARQPRPLTDLDRWKATELRQFLLYTGPVVLRKVLHRNVYEHFLSLTVAVSILLDSCETKRSAYMDYAKQLLDYFVDKSKHIYTPLFLVYNVHNLKHLSDDSRHFMCSLNDISAFPFENHLQILKKLVRNAKNPISQVAKRLCEQERAESHKNKVSNKSWHFVSENKRNGCFLLHSEDFAFVKEKRDNGILLCDVISQKSLESFFTVPCDSKLINIVYVRNLERVQKRRRLLDVEEINRKDTCLCLYCTAWSEKTKEGMAWVRAVWQEKKRQEEGTVPDSWVDSKNMIVFWPNVANAAKHLKERRQPKCDNCDFTSSTEVEECSLEVKRRKITKKFEDCLTDDNCDTDPQSEEEDDLRNVQPPNTNEEPELPVAPRKVCMLSNERSSSSVSSRGSSSGSPLPLQKKNTSKANAPLQEPISKNQTRQHSDGELFSQEIRQSGSSLVQQIPKKGNGNASGNARRHPHTKENFWGSRNPYHLNLSSVGGIHLKDNVKRVMEKLMTNEVMARFNMKGGKGKLAFTKLNLYTVVTESVQKTTKETEANIAVAIALCLKYAPDRVGGGGRKRSCE</sequence>
<organism evidence="2 3">
    <name type="scientific">Labeo rohita</name>
    <name type="common">Indian major carp</name>
    <name type="synonym">Cyprinus rohita</name>
    <dbReference type="NCBI Taxonomy" id="84645"/>
    <lineage>
        <taxon>Eukaryota</taxon>
        <taxon>Metazoa</taxon>
        <taxon>Chordata</taxon>
        <taxon>Craniata</taxon>
        <taxon>Vertebrata</taxon>
        <taxon>Euteleostomi</taxon>
        <taxon>Actinopterygii</taxon>
        <taxon>Neopterygii</taxon>
        <taxon>Teleostei</taxon>
        <taxon>Ostariophysi</taxon>
        <taxon>Cypriniformes</taxon>
        <taxon>Cyprinidae</taxon>
        <taxon>Labeoninae</taxon>
        <taxon>Labeonini</taxon>
        <taxon>Labeo</taxon>
    </lineage>
</organism>
<accession>A0ABQ8KZJ6</accession>
<feature type="region of interest" description="Disordered" evidence="1">
    <location>
        <begin position="818"/>
        <end position="849"/>
    </location>
</feature>
<dbReference type="PANTHER" id="PTHR33053">
    <property type="entry name" value="PROTEIN, PUTATIVE-RELATED"/>
    <property type="match status" value="1"/>
</dbReference>
<feature type="compositionally biased region" description="Low complexity" evidence="1">
    <location>
        <begin position="763"/>
        <end position="777"/>
    </location>
</feature>
<dbReference type="PANTHER" id="PTHR33053:SF26">
    <property type="entry name" value="TRANSPOSASE DOMAIN-CONTAINING PROTEIN"/>
    <property type="match status" value="1"/>
</dbReference>
<comment type="caution">
    <text evidence="2">The sequence shown here is derived from an EMBL/GenBank/DDBJ whole genome shotgun (WGS) entry which is preliminary data.</text>
</comment>
<feature type="compositionally biased region" description="Acidic residues" evidence="1">
    <location>
        <begin position="719"/>
        <end position="734"/>
    </location>
</feature>
<name>A0ABQ8KZJ6_LABRO</name>
<feature type="region of interest" description="Disordered" evidence="1">
    <location>
        <begin position="719"/>
        <end position="806"/>
    </location>
</feature>
<dbReference type="EMBL" id="JACTAM010002761">
    <property type="protein sequence ID" value="KAI2643762.1"/>
    <property type="molecule type" value="Genomic_DNA"/>
</dbReference>
<evidence type="ECO:0000313" key="3">
    <source>
        <dbReference type="Proteomes" id="UP000830375"/>
    </source>
</evidence>
<protein>
    <submittedName>
        <fullName evidence="2">DNA-directed RNA polymerase subunit beta</fullName>
    </submittedName>
</protein>
<evidence type="ECO:0000256" key="1">
    <source>
        <dbReference type="SAM" id="MobiDB-lite"/>
    </source>
</evidence>
<reference evidence="2 3" key="1">
    <citation type="submission" date="2022-01" db="EMBL/GenBank/DDBJ databases">
        <title>A high-quality chromosome-level genome assembly of rohu carp, Labeo rohita.</title>
        <authorList>
            <person name="Arick M.A. II"/>
            <person name="Hsu C.-Y."/>
            <person name="Magbanua Z."/>
            <person name="Pechanova O."/>
            <person name="Grover C."/>
            <person name="Miller E."/>
            <person name="Thrash A."/>
            <person name="Ezzel L."/>
            <person name="Alam S."/>
            <person name="Benzie J."/>
            <person name="Hamilton M."/>
            <person name="Karsi A."/>
            <person name="Lawrence M.L."/>
            <person name="Peterson D.G."/>
        </authorList>
    </citation>
    <scope>NUCLEOTIDE SEQUENCE [LARGE SCALE GENOMIC DNA]</scope>
    <source>
        <strain evidence="3">BAU-BD-2019</strain>
        <tissue evidence="2">Blood</tissue>
    </source>
</reference>
<feature type="region of interest" description="Disordered" evidence="1">
    <location>
        <begin position="23"/>
        <end position="65"/>
    </location>
</feature>